<evidence type="ECO:0000313" key="1">
    <source>
        <dbReference type="EMBL" id="RRT57278.1"/>
    </source>
</evidence>
<feature type="non-terminal residue" evidence="1">
    <location>
        <position position="1"/>
    </location>
</feature>
<gene>
    <name evidence="1" type="ORF">B296_00043403</name>
</gene>
<accession>A0A426YZX2</accession>
<protein>
    <submittedName>
        <fullName evidence="1">Uncharacterized protein</fullName>
    </submittedName>
</protein>
<organism evidence="1 2">
    <name type="scientific">Ensete ventricosum</name>
    <name type="common">Abyssinian banana</name>
    <name type="synonym">Musa ensete</name>
    <dbReference type="NCBI Taxonomy" id="4639"/>
    <lineage>
        <taxon>Eukaryota</taxon>
        <taxon>Viridiplantae</taxon>
        <taxon>Streptophyta</taxon>
        <taxon>Embryophyta</taxon>
        <taxon>Tracheophyta</taxon>
        <taxon>Spermatophyta</taxon>
        <taxon>Magnoliopsida</taxon>
        <taxon>Liliopsida</taxon>
        <taxon>Zingiberales</taxon>
        <taxon>Musaceae</taxon>
        <taxon>Ensete</taxon>
    </lineage>
</organism>
<reference evidence="1 2" key="1">
    <citation type="journal article" date="2014" name="Agronomy (Basel)">
        <title>A Draft Genome Sequence for Ensete ventricosum, the Drought-Tolerant Tree Against Hunger.</title>
        <authorList>
            <person name="Harrison J."/>
            <person name="Moore K.A."/>
            <person name="Paszkiewicz K."/>
            <person name="Jones T."/>
            <person name="Grant M."/>
            <person name="Ambacheew D."/>
            <person name="Muzemil S."/>
            <person name="Studholme D.J."/>
        </authorList>
    </citation>
    <scope>NUCLEOTIDE SEQUENCE [LARGE SCALE GENOMIC DNA]</scope>
</reference>
<dbReference type="EMBL" id="AMZH03009237">
    <property type="protein sequence ID" value="RRT57278.1"/>
    <property type="molecule type" value="Genomic_DNA"/>
</dbReference>
<sequence>YLYNSGAAASPLGSYSLNVTVAGHLYDTEALKQNNEPKKCSASVTADLRAEIRAGMTAT</sequence>
<dbReference type="AlphaFoldDB" id="A0A426YZX2"/>
<comment type="caution">
    <text evidence="1">The sequence shown here is derived from an EMBL/GenBank/DDBJ whole genome shotgun (WGS) entry which is preliminary data.</text>
</comment>
<proteinExistence type="predicted"/>
<dbReference type="Proteomes" id="UP000287651">
    <property type="component" value="Unassembled WGS sequence"/>
</dbReference>
<evidence type="ECO:0000313" key="2">
    <source>
        <dbReference type="Proteomes" id="UP000287651"/>
    </source>
</evidence>
<name>A0A426YZX2_ENSVE</name>